<evidence type="ECO:0000313" key="1">
    <source>
        <dbReference type="EMBL" id="ADG90967.1"/>
    </source>
</evidence>
<protein>
    <submittedName>
        <fullName evidence="1">Uncharacterized protein</fullName>
    </submittedName>
</protein>
<name>D5U1G7_THEAM</name>
<dbReference type="EMBL" id="CP001939">
    <property type="protein sequence ID" value="ADG90967.1"/>
    <property type="molecule type" value="Genomic_DNA"/>
</dbReference>
<dbReference type="STRING" id="633148.Tagg_0694"/>
<gene>
    <name evidence="1" type="ordered locus">Tagg_0694</name>
</gene>
<keyword evidence="2" id="KW-1185">Reference proteome</keyword>
<reference evidence="2" key="2">
    <citation type="journal article" date="2010" name="Stand. Genomic Sci.">
        <title>Complete genome sequence of Thermosphaera aggregans type strain (M11TLT).</title>
        <authorList>
            <person name="Spring S."/>
            <person name="Rachel R."/>
            <person name="Lapidus A."/>
            <person name="Davenport K."/>
            <person name="Tice H."/>
            <person name="Copeland A."/>
            <person name="Cheng J.-F."/>
            <person name="Lucas S."/>
            <person name="Chen F."/>
            <person name="Nolan M."/>
            <person name="Bruce D."/>
            <person name="Goodwin L."/>
            <person name="Pitluck S."/>
            <person name="Ivanova N."/>
            <person name="Mavromatis K."/>
            <person name="Ovchinnikova G."/>
            <person name="Pati A."/>
            <person name="Chen A."/>
            <person name="Palaniappan K."/>
            <person name="Land M."/>
            <person name="Hauser L."/>
            <person name="Chang Y.-J."/>
            <person name="Jeffries C.C."/>
            <person name="Brettin T."/>
            <person name="Detter J.C."/>
            <person name="Tapia R."/>
            <person name="Han C."/>
            <person name="Heimerl T."/>
            <person name="Weikl F."/>
            <person name="Brambilla E."/>
            <person name="Goker M."/>
            <person name="Bristow J."/>
            <person name="Eisen J.A."/>
            <person name="Markowitz V."/>
            <person name="Hugenholtz P."/>
            <person name="Kyrpides N.C."/>
            <person name="Klenk H.-P."/>
        </authorList>
    </citation>
    <scope>NUCLEOTIDE SEQUENCE [LARGE SCALE GENOMIC DNA]</scope>
    <source>
        <strain evidence="2">DSM 11486 / M11TL</strain>
    </source>
</reference>
<dbReference type="OrthoDB" id="376171at2157"/>
<evidence type="ECO:0000313" key="2">
    <source>
        <dbReference type="Proteomes" id="UP000002376"/>
    </source>
</evidence>
<dbReference type="Proteomes" id="UP000002376">
    <property type="component" value="Chromosome"/>
</dbReference>
<reference key="3">
    <citation type="submission" date="2010-02" db="EMBL/GenBank/DDBJ databases">
        <title>Complete genome sequence of Thermosphaera aggregans type strain (M11TL).</title>
        <authorList>
            <consortium name="US DOE Joint Genome Institute (JGI-PGF)"/>
            <person name="Spring S."/>
            <person name="Lapidus A."/>
            <person name="Munk C."/>
            <person name="Schroeder M."/>
            <person name="Glavina Del Rio T."/>
            <person name="Tice H."/>
            <person name="Copeland A."/>
            <person name="Cheng J.-F."/>
            <person name="Lucas S."/>
            <person name="Chen F."/>
            <person name="Nolan M."/>
            <person name="Bruce D."/>
            <person name="Goodwin L."/>
            <person name="Pitluck S."/>
            <person name="Ivanova N."/>
            <person name="Mavromatis K."/>
            <person name="Ovchinnikova G."/>
            <person name="Pati A."/>
            <person name="Chen A."/>
            <person name="Palaniappan K."/>
            <person name="Land M."/>
            <person name="Hauser L."/>
            <person name="Chang Y.-J."/>
            <person name="Jeffries C.C."/>
            <person name="Brettin T."/>
            <person name="Detter J.C."/>
            <person name="Tapia R."/>
            <person name="Han C."/>
            <person name="Chain P."/>
            <person name="Heimerl T."/>
            <person name="Weik F."/>
            <person name="Goker M."/>
            <person name="Rachel R."/>
            <person name="Bristow J."/>
            <person name="Eisen J.A."/>
            <person name="Markowitz V."/>
            <person name="Hugenholtz P."/>
            <person name="Kyrpides N.C."/>
            <person name="Klenk H.-P."/>
        </authorList>
    </citation>
    <scope>NUCLEOTIDE SEQUENCE</scope>
    <source>
        <strain>DSM 11486</strain>
    </source>
</reference>
<dbReference type="AlphaFoldDB" id="D5U1G7"/>
<dbReference type="HOGENOM" id="CLU_1040592_0_0_2"/>
<dbReference type="eggNOG" id="arCOG04260">
    <property type="taxonomic scope" value="Archaea"/>
</dbReference>
<reference evidence="1 2" key="1">
    <citation type="journal article" date="2010" name="Stand. Genomic Sci.">
        <title>Complete genome sequence of Thermosphaera aggregans type strain (M11TL).</title>
        <authorList>
            <person name="Spring S."/>
            <person name="Rachel R."/>
            <person name="Lapidus A."/>
            <person name="Davenport K."/>
            <person name="Tice H."/>
            <person name="Copeland A."/>
            <person name="Cheng J.F."/>
            <person name="Lucas S."/>
            <person name="Chen F."/>
            <person name="Nolan M."/>
            <person name="Bruce D."/>
            <person name="Goodwin L."/>
            <person name="Pitluck S."/>
            <person name="Ivanova N."/>
            <person name="Mavromatis K."/>
            <person name="Ovchinnikova G."/>
            <person name="Pati A."/>
            <person name="Chen A."/>
            <person name="Palaniappan K."/>
            <person name="Land M."/>
            <person name="Hauser L."/>
            <person name="Chang Y.J."/>
            <person name="Jeffries C.C."/>
            <person name="Brettin T."/>
            <person name="Detter J.C."/>
            <person name="Tapia R."/>
            <person name="Han C."/>
            <person name="Heimerl T."/>
            <person name="Weikl F."/>
            <person name="Brambilla E."/>
            <person name="Goker M."/>
            <person name="Bristow J."/>
            <person name="Eisen J.A."/>
            <person name="Markowitz V."/>
            <person name="Hugenholtz P."/>
            <person name="Kyrpides N.C."/>
            <person name="Klenk H.P."/>
        </authorList>
    </citation>
    <scope>NUCLEOTIDE SEQUENCE [LARGE SCALE GENOMIC DNA]</scope>
    <source>
        <strain evidence="2">DSM 11486 / M11TL</strain>
    </source>
</reference>
<accession>D5U1G7</accession>
<dbReference type="GeneID" id="9165708"/>
<proteinExistence type="predicted"/>
<dbReference type="RefSeq" id="WP_013129560.1">
    <property type="nucleotide sequence ID" value="NC_014160.1"/>
</dbReference>
<dbReference type="KEGG" id="tag:Tagg_0694"/>
<organism evidence="1 2">
    <name type="scientific">Thermosphaera aggregans (strain DSM 11486 / M11TL)</name>
    <dbReference type="NCBI Taxonomy" id="633148"/>
    <lineage>
        <taxon>Archaea</taxon>
        <taxon>Thermoproteota</taxon>
        <taxon>Thermoprotei</taxon>
        <taxon>Desulfurococcales</taxon>
        <taxon>Desulfurococcaceae</taxon>
        <taxon>Thermosphaera</taxon>
    </lineage>
</organism>
<sequence>MSNELIFILQELKKSPRPLEKIDELRLNENLKALLRRKILEECFKTPVPFLSSTITDFAENPVYKDLKPIGSMEKPIGYLGSLIVKTSDGDIYSHLILDLNLVTNAKEIREAVRLLEKGLITATKKQLMDDEGVIYLRRIVGNAYKTEVDVVFEFDGIPPQSIPRLLKPEETILRKLYHWFILFEIYSLLEIPVVAALFNEILGIRVDSRNGKTVLSMAYSTYFTKPGYNHFVEELLRILGVNRFEDIPIIVGVYSLLSLLAFSMKE</sequence>